<evidence type="ECO:0000313" key="7">
    <source>
        <dbReference type="EMBL" id="ADB51043.1"/>
    </source>
</evidence>
<evidence type="ECO:0000256" key="4">
    <source>
        <dbReference type="ARBA" id="ARBA00023002"/>
    </source>
</evidence>
<dbReference type="eggNOG" id="COG0579">
    <property type="taxonomic scope" value="Bacteria"/>
</dbReference>
<dbReference type="Gene3D" id="3.50.50.60">
    <property type="entry name" value="FAD/NAD(P)-binding domain"/>
    <property type="match status" value="1"/>
</dbReference>
<dbReference type="PANTHER" id="PTHR43104">
    <property type="entry name" value="L-2-HYDROXYGLUTARATE DEHYDROGENASE, MITOCHONDRIAL"/>
    <property type="match status" value="1"/>
</dbReference>
<name>D3F8S9_CONWI</name>
<keyword evidence="4" id="KW-0560">Oxidoreductase</keyword>
<keyword evidence="2" id="KW-0285">Flavoprotein</keyword>
<dbReference type="EMBL" id="CP001854">
    <property type="protein sequence ID" value="ADB51043.1"/>
    <property type="molecule type" value="Genomic_DNA"/>
</dbReference>
<evidence type="ECO:0000256" key="2">
    <source>
        <dbReference type="ARBA" id="ARBA00022630"/>
    </source>
</evidence>
<evidence type="ECO:0000256" key="5">
    <source>
        <dbReference type="ARBA" id="ARBA00037941"/>
    </source>
</evidence>
<dbReference type="InterPro" id="IPR036188">
    <property type="entry name" value="FAD/NAD-bd_sf"/>
</dbReference>
<comment type="similarity">
    <text evidence="5">Belongs to the L2HGDH family.</text>
</comment>
<evidence type="ECO:0000259" key="6">
    <source>
        <dbReference type="Pfam" id="PF01266"/>
    </source>
</evidence>
<accession>D3F8S9</accession>
<organism evidence="7 8">
    <name type="scientific">Conexibacter woesei (strain DSM 14684 / CCUG 47730 / CIP 108061 / JCM 11494 / NBRC 100937 / ID131577)</name>
    <dbReference type="NCBI Taxonomy" id="469383"/>
    <lineage>
        <taxon>Bacteria</taxon>
        <taxon>Bacillati</taxon>
        <taxon>Actinomycetota</taxon>
        <taxon>Thermoleophilia</taxon>
        <taxon>Solirubrobacterales</taxon>
        <taxon>Conexibacteraceae</taxon>
        <taxon>Conexibacter</taxon>
    </lineage>
</organism>
<gene>
    <name evidence="7" type="ordered locus">Cwoe_2624</name>
</gene>
<dbReference type="RefSeq" id="WP_012934094.1">
    <property type="nucleotide sequence ID" value="NC_013739.1"/>
</dbReference>
<feature type="domain" description="FAD dependent oxidoreductase" evidence="6">
    <location>
        <begin position="20"/>
        <end position="435"/>
    </location>
</feature>
<dbReference type="Pfam" id="PF01266">
    <property type="entry name" value="DAO"/>
    <property type="match status" value="1"/>
</dbReference>
<dbReference type="InterPro" id="IPR006076">
    <property type="entry name" value="FAD-dep_OxRdtase"/>
</dbReference>
<dbReference type="SUPFAM" id="SSF51905">
    <property type="entry name" value="FAD/NAD(P)-binding domain"/>
    <property type="match status" value="1"/>
</dbReference>
<reference evidence="7 8" key="1">
    <citation type="journal article" date="2010" name="Stand. Genomic Sci.">
        <title>Complete genome sequence of Conexibacter woesei type strain (ID131577).</title>
        <authorList>
            <person name="Pukall R."/>
            <person name="Lapidus A."/>
            <person name="Glavina Del Rio T."/>
            <person name="Copeland A."/>
            <person name="Tice H."/>
            <person name="Cheng J.-F."/>
            <person name="Lucas S."/>
            <person name="Chen F."/>
            <person name="Nolan M."/>
            <person name="Bruce D."/>
            <person name="Goodwin L."/>
            <person name="Pitluck S."/>
            <person name="Mavromatis K."/>
            <person name="Ivanova N."/>
            <person name="Ovchinnikova G."/>
            <person name="Pati A."/>
            <person name="Chen A."/>
            <person name="Palaniappan K."/>
            <person name="Land M."/>
            <person name="Hauser L."/>
            <person name="Chang Y.-J."/>
            <person name="Jeffries C.D."/>
            <person name="Chain P."/>
            <person name="Meincke L."/>
            <person name="Sims D."/>
            <person name="Brettin T."/>
            <person name="Detter J.C."/>
            <person name="Rohde M."/>
            <person name="Goeker M."/>
            <person name="Bristow J."/>
            <person name="Eisen J.A."/>
            <person name="Markowitz V."/>
            <person name="Kyrpides N.C."/>
            <person name="Klenk H.-P."/>
            <person name="Hugenholtz P."/>
        </authorList>
    </citation>
    <scope>NUCLEOTIDE SEQUENCE [LARGE SCALE GENOMIC DNA]</scope>
    <source>
        <strain evidence="8">DSM 14684 / CIP 108061 / JCM 11494 / NBRC 100937 / ID131577</strain>
    </source>
</reference>
<protein>
    <submittedName>
        <fullName evidence="7">FAD dependent oxidoreductase</fullName>
    </submittedName>
</protein>
<dbReference type="AlphaFoldDB" id="D3F8S9"/>
<dbReference type="KEGG" id="cwo:Cwoe_2624"/>
<dbReference type="Gene3D" id="3.30.9.10">
    <property type="entry name" value="D-Amino Acid Oxidase, subunit A, domain 2"/>
    <property type="match status" value="1"/>
</dbReference>
<dbReference type="GO" id="GO:0005737">
    <property type="term" value="C:cytoplasm"/>
    <property type="evidence" value="ECO:0007669"/>
    <property type="project" value="TreeGrafter"/>
</dbReference>
<dbReference type="PANTHER" id="PTHR43104:SF2">
    <property type="entry name" value="L-2-HYDROXYGLUTARATE DEHYDROGENASE, MITOCHONDRIAL"/>
    <property type="match status" value="1"/>
</dbReference>
<dbReference type="STRING" id="469383.Cwoe_2624"/>
<sequence>MTATRPASSSAPTDSTRPYDLAVVGAGIVGLAVARELLTRHPGLRLVVVDKEPQVGRHQTGHNSGVVHAGIYYQPGSLKARLCVEGAAALMAYCEQRSIALDRCGKVIVALGEHELGRLDELERRGRANGVPGLRRLDGAQLREVEPHAAGIAALHSPNTAIVDFPAVTRALADDVVAAGGTLALGREVTGVARRAGTRPGAGEVVLEHGGAGGAAVAGGADGAHAARAGAEPTVARRAVFCAGLWADRVARAAGADADPRIVPFRGQYLRLAPSAQDLVRGLIYPVPDPALPFLGVHLTKHVSGDVLAGPSALLVGARDAYEIRRVRPGDLRETLAWPGTWRVMARYWRSGLDEMRLAASRRAFGAACAQYVPQLRAQDLLPGPAGVRAQAVSRDGRLVDDFVFSESPDALHVRNAPSPAATSALAIAAMIADRAEGALAL</sequence>
<dbReference type="GO" id="GO:0047545">
    <property type="term" value="F:(S)-2-hydroxyglutarate dehydrogenase activity"/>
    <property type="evidence" value="ECO:0007669"/>
    <property type="project" value="TreeGrafter"/>
</dbReference>
<dbReference type="Proteomes" id="UP000008229">
    <property type="component" value="Chromosome"/>
</dbReference>
<evidence type="ECO:0000256" key="1">
    <source>
        <dbReference type="ARBA" id="ARBA00001974"/>
    </source>
</evidence>
<proteinExistence type="inferred from homology"/>
<dbReference type="HOGENOM" id="CLU_024775_0_1_11"/>
<reference evidence="8" key="2">
    <citation type="submission" date="2010-01" db="EMBL/GenBank/DDBJ databases">
        <title>The complete genome of Conexibacter woesei DSM 14684.</title>
        <authorList>
            <consortium name="US DOE Joint Genome Institute (JGI-PGF)"/>
            <person name="Lucas S."/>
            <person name="Copeland A."/>
            <person name="Lapidus A."/>
            <person name="Glavina del Rio T."/>
            <person name="Dalin E."/>
            <person name="Tice H."/>
            <person name="Bruce D."/>
            <person name="Goodwin L."/>
            <person name="Pitluck S."/>
            <person name="Kyrpides N."/>
            <person name="Mavromatis K."/>
            <person name="Ivanova N."/>
            <person name="Mikhailova N."/>
            <person name="Chertkov O."/>
            <person name="Brettin T."/>
            <person name="Detter J.C."/>
            <person name="Han C."/>
            <person name="Larimer F."/>
            <person name="Land M."/>
            <person name="Hauser L."/>
            <person name="Markowitz V."/>
            <person name="Cheng J.-F."/>
            <person name="Hugenholtz P."/>
            <person name="Woyke T."/>
            <person name="Wu D."/>
            <person name="Pukall R."/>
            <person name="Steenblock K."/>
            <person name="Schneider S."/>
            <person name="Klenk H.-P."/>
            <person name="Eisen J.A."/>
        </authorList>
    </citation>
    <scope>NUCLEOTIDE SEQUENCE [LARGE SCALE GENOMIC DNA]</scope>
    <source>
        <strain evidence="8">DSM 14684 / CIP 108061 / JCM 11494 / NBRC 100937 / ID131577</strain>
    </source>
</reference>
<comment type="cofactor">
    <cofactor evidence="1">
        <name>FAD</name>
        <dbReference type="ChEBI" id="CHEBI:57692"/>
    </cofactor>
</comment>
<evidence type="ECO:0000256" key="3">
    <source>
        <dbReference type="ARBA" id="ARBA00022827"/>
    </source>
</evidence>
<keyword evidence="3" id="KW-0274">FAD</keyword>
<dbReference type="OrthoDB" id="9801699at2"/>
<keyword evidence="8" id="KW-1185">Reference proteome</keyword>
<evidence type="ECO:0000313" key="8">
    <source>
        <dbReference type="Proteomes" id="UP000008229"/>
    </source>
</evidence>